<dbReference type="PRINTS" id="PR00412">
    <property type="entry name" value="EPOXHYDRLASE"/>
</dbReference>
<evidence type="ECO:0000256" key="7">
    <source>
        <dbReference type="PIRSR" id="PIRSR001112-1"/>
    </source>
</evidence>
<evidence type="ECO:0000256" key="3">
    <source>
        <dbReference type="ARBA" id="ARBA00010088"/>
    </source>
</evidence>
<dbReference type="PIRSF" id="PIRSF001112">
    <property type="entry name" value="Epoxide_hydrolase"/>
    <property type="match status" value="1"/>
</dbReference>
<reference evidence="10" key="1">
    <citation type="submission" date="2025-08" db="UniProtKB">
        <authorList>
            <consortium name="RefSeq"/>
        </authorList>
    </citation>
    <scope>IDENTIFICATION</scope>
    <source>
        <tissue evidence="10">Whole larvae</tissue>
    </source>
</reference>
<dbReference type="PANTHER" id="PTHR21661">
    <property type="entry name" value="EPOXIDE HYDROLASE 1-RELATED"/>
    <property type="match status" value="1"/>
</dbReference>
<dbReference type="InterPro" id="IPR000639">
    <property type="entry name" value="Epox_hydrolase-like"/>
</dbReference>
<dbReference type="InParanoid" id="A0A6J1X524"/>
<dbReference type="KEGG" id="gmw:113520117"/>
<dbReference type="SUPFAM" id="SSF53474">
    <property type="entry name" value="alpha/beta-Hydrolases"/>
    <property type="match status" value="1"/>
</dbReference>
<dbReference type="InterPro" id="IPR010497">
    <property type="entry name" value="Epoxide_hydro_N"/>
</dbReference>
<evidence type="ECO:0000313" key="10">
    <source>
        <dbReference type="RefSeq" id="XP_026761182.2"/>
    </source>
</evidence>
<keyword evidence="5" id="KW-0058">Aromatic hydrocarbons catabolism</keyword>
<evidence type="ECO:0000256" key="6">
    <source>
        <dbReference type="ARBA" id="ARBA00022801"/>
    </source>
</evidence>
<dbReference type="EC" id="3.3.2.9" evidence="4"/>
<dbReference type="GO" id="GO:0033961">
    <property type="term" value="F:cis-stilbene-oxide hydrolase activity"/>
    <property type="evidence" value="ECO:0007669"/>
    <property type="project" value="UniProtKB-EC"/>
</dbReference>
<proteinExistence type="inferred from homology"/>
<evidence type="ECO:0000256" key="4">
    <source>
        <dbReference type="ARBA" id="ARBA00012091"/>
    </source>
</evidence>
<dbReference type="InterPro" id="IPR016292">
    <property type="entry name" value="Epoxide_hydrolase"/>
</dbReference>
<evidence type="ECO:0000256" key="1">
    <source>
        <dbReference type="ARBA" id="ARBA00000221"/>
    </source>
</evidence>
<dbReference type="Gene3D" id="3.40.50.1820">
    <property type="entry name" value="alpha/beta hydrolase"/>
    <property type="match status" value="1"/>
</dbReference>
<feature type="active site" description="Nucleophile" evidence="7">
    <location>
        <position position="260"/>
    </location>
</feature>
<comment type="catalytic activity">
    <reaction evidence="1">
        <text>1-(4-methoxyphenyl)-N-methyl-N-[(3-methyloxetan-3-yl)methyl]methanamine + H2O = 2-{[(4-methoxybenzyl)(methyl)amino]methyl}-2-methylpropane-1,3-diol</text>
        <dbReference type="Rhea" id="RHEA:55764"/>
        <dbReference type="ChEBI" id="CHEBI:15377"/>
        <dbReference type="ChEBI" id="CHEBI:139161"/>
        <dbReference type="ChEBI" id="CHEBI:139164"/>
        <dbReference type="EC" id="3.3.2.9"/>
    </reaction>
</comment>
<gene>
    <name evidence="10" type="primary">LOC113520117</name>
</gene>
<dbReference type="Proteomes" id="UP001652740">
    <property type="component" value="Unplaced"/>
</dbReference>
<evidence type="ECO:0000259" key="8">
    <source>
        <dbReference type="Pfam" id="PF06441"/>
    </source>
</evidence>
<dbReference type="AlphaFoldDB" id="A0A6J1X524"/>
<evidence type="ECO:0000256" key="5">
    <source>
        <dbReference type="ARBA" id="ARBA00022797"/>
    </source>
</evidence>
<dbReference type="RefSeq" id="XP_026761182.2">
    <property type="nucleotide sequence ID" value="XM_026905381.3"/>
</dbReference>
<evidence type="ECO:0000256" key="2">
    <source>
        <dbReference type="ARBA" id="ARBA00004111"/>
    </source>
</evidence>
<keyword evidence="9" id="KW-1185">Reference proteome</keyword>
<accession>A0A6J1X524</accession>
<dbReference type="FunCoup" id="A0A6J1X524">
    <property type="interactions" value="199"/>
</dbReference>
<dbReference type="PANTHER" id="PTHR21661:SF35">
    <property type="entry name" value="EPOXIDE HYDROLASE"/>
    <property type="match status" value="1"/>
</dbReference>
<keyword evidence="6" id="KW-0378">Hydrolase</keyword>
<feature type="active site" description="Proton acceptor" evidence="7">
    <location>
        <position position="462"/>
    </location>
</feature>
<dbReference type="GO" id="GO:0097176">
    <property type="term" value="P:epoxide metabolic process"/>
    <property type="evidence" value="ECO:0007669"/>
    <property type="project" value="TreeGrafter"/>
</dbReference>
<evidence type="ECO:0000313" key="9">
    <source>
        <dbReference type="Proteomes" id="UP001652740"/>
    </source>
</evidence>
<comment type="similarity">
    <text evidence="3">Belongs to the peptidase S33 family.</text>
</comment>
<dbReference type="Pfam" id="PF06441">
    <property type="entry name" value="EHN"/>
    <property type="match status" value="1"/>
</dbReference>
<dbReference type="GeneID" id="113520117"/>
<comment type="subcellular location">
    <subcellularLocation>
        <location evidence="2">Microsome membrane</location>
        <topology evidence="2">Single-pass membrane protein</topology>
    </subcellularLocation>
</comment>
<dbReference type="InterPro" id="IPR029058">
    <property type="entry name" value="AB_hydrolase_fold"/>
</dbReference>
<protein>
    <recommendedName>
        <fullName evidence="4">microsomal epoxide hydrolase</fullName>
        <ecNumber evidence="4">3.3.2.9</ecNumber>
    </recommendedName>
</protein>
<feature type="active site" description="Proton donor" evidence="7">
    <location>
        <position position="405"/>
    </location>
</feature>
<sequence length="493" mass="56613">MSKKEKKVQSKKVEETKKVTGKRKKSSISITLLLIPILLGLLLAFPCYHIFQCLTTIPDTPQLDLDYWWGPNETKSKQNKDIRPYRIVFGDGMLHDLRMRFDSYRTETKKVKSLKDAAWTYGINSEAFSQFFSNWIFQYKPEERVKFLNQFDQFKTNIQGLDIHFIHVKPKVKKGVKVLPLLLLHGWPSSVREFYEAIPLLTTVRPGYDFVFEVIAPNLPGFVYSQGPVRPGLSPTKISIVIRNLMQRLGFKKYYIQGGDFGHSVGSGIATLFPNEVLGIHTNFPANFANKAYLAWILGAIWPTLVEKEYTDRLYPLAKKVEFFLEEFGYLHLQATKPDTIGIALQDSPPGLAAYILDRFMIFTDVNNKYTEDGGLSKHYNHTKLLDNIMLYWASGCITTSVRLYKESVGNSEFEQVIAKIPTPVPTWALRLKHEIVFHPEFILKWKYPNFVGATTLDYGGHFAALELPEEFADDIFKAVKSFIGFTNKEKEF</sequence>
<organism evidence="9 10">
    <name type="scientific">Galleria mellonella</name>
    <name type="common">Greater wax moth</name>
    <dbReference type="NCBI Taxonomy" id="7137"/>
    <lineage>
        <taxon>Eukaryota</taxon>
        <taxon>Metazoa</taxon>
        <taxon>Ecdysozoa</taxon>
        <taxon>Arthropoda</taxon>
        <taxon>Hexapoda</taxon>
        <taxon>Insecta</taxon>
        <taxon>Pterygota</taxon>
        <taxon>Neoptera</taxon>
        <taxon>Endopterygota</taxon>
        <taxon>Lepidoptera</taxon>
        <taxon>Glossata</taxon>
        <taxon>Ditrysia</taxon>
        <taxon>Pyraloidea</taxon>
        <taxon>Pyralidae</taxon>
        <taxon>Galleriinae</taxon>
        <taxon>Galleria</taxon>
    </lineage>
</organism>
<feature type="domain" description="Epoxide hydrolase N-terminal" evidence="8">
    <location>
        <begin position="82"/>
        <end position="194"/>
    </location>
</feature>
<name>A0A6J1X524_GALME</name>